<accession>A0ABU2L3Q4</accession>
<comment type="caution">
    <text evidence="1">The sequence shown here is derived from an EMBL/GenBank/DDBJ whole genome shotgun (WGS) entry which is preliminary data.</text>
</comment>
<proteinExistence type="predicted"/>
<protein>
    <submittedName>
        <fullName evidence="1">Uncharacterized protein</fullName>
    </submittedName>
</protein>
<dbReference type="RefSeq" id="WP_311629067.1">
    <property type="nucleotide sequence ID" value="NZ_JAVREN010000004.1"/>
</dbReference>
<gene>
    <name evidence="1" type="ORF">RM780_04115</name>
</gene>
<keyword evidence="2" id="KW-1185">Reference proteome</keyword>
<evidence type="ECO:0000313" key="2">
    <source>
        <dbReference type="Proteomes" id="UP001183388"/>
    </source>
</evidence>
<dbReference type="Proteomes" id="UP001183388">
    <property type="component" value="Unassembled WGS sequence"/>
</dbReference>
<name>A0ABU2L3Q4_9ACTN</name>
<reference evidence="2" key="1">
    <citation type="submission" date="2023-07" db="EMBL/GenBank/DDBJ databases">
        <title>30 novel species of actinomycetes from the DSMZ collection.</title>
        <authorList>
            <person name="Nouioui I."/>
        </authorList>
    </citation>
    <scope>NUCLEOTIDE SEQUENCE [LARGE SCALE GENOMIC DNA]</scope>
    <source>
        <strain evidence="2">DSM 44917</strain>
    </source>
</reference>
<dbReference type="EMBL" id="JAVREN010000004">
    <property type="protein sequence ID" value="MDT0306147.1"/>
    <property type="molecule type" value="Genomic_DNA"/>
</dbReference>
<organism evidence="1 2">
    <name type="scientific">Streptomyces boetiae</name>
    <dbReference type="NCBI Taxonomy" id="3075541"/>
    <lineage>
        <taxon>Bacteria</taxon>
        <taxon>Bacillati</taxon>
        <taxon>Actinomycetota</taxon>
        <taxon>Actinomycetes</taxon>
        <taxon>Kitasatosporales</taxon>
        <taxon>Streptomycetaceae</taxon>
        <taxon>Streptomyces</taxon>
    </lineage>
</organism>
<evidence type="ECO:0000313" key="1">
    <source>
        <dbReference type="EMBL" id="MDT0306147.1"/>
    </source>
</evidence>
<sequence length="221" mass="24212">MDHPHTNCAACPRLLTAWEAQQGRLACTPCQTAAEDWLKAIPGMYTSLDDGLGYTAIHVDGVRAPAGSRVPPGVDLDRAALTGGSTAVLPQLASWARALADARAEKEIRDELPARWDRDDNGKPRSKAGALCGWLRFRLDWACHDFTAIDDLIEELRRIHRRLEIATDGRPAERLRACPCGGVIHWRCDRDSYHCPGCGARYGREEAAALPAAPRRRAVAA</sequence>